<keyword evidence="2" id="KW-1185">Reference proteome</keyword>
<dbReference type="InParanoid" id="B7G139"/>
<dbReference type="AlphaFoldDB" id="B7G139"/>
<dbReference type="EMBL" id="CM000613">
    <property type="protein sequence ID" value="EEC47621.1"/>
    <property type="molecule type" value="Genomic_DNA"/>
</dbReference>
<dbReference type="PaxDb" id="2850-Phatr46406"/>
<dbReference type="RefSeq" id="XP_002180969.1">
    <property type="nucleotide sequence ID" value="XM_002180933.1"/>
</dbReference>
<name>B7G139_PHATC</name>
<dbReference type="KEGG" id="pti:PHATRDRAFT_46406"/>
<reference evidence="1 2" key="1">
    <citation type="journal article" date="2008" name="Nature">
        <title>The Phaeodactylum genome reveals the evolutionary history of diatom genomes.</title>
        <authorList>
            <person name="Bowler C."/>
            <person name="Allen A.E."/>
            <person name="Badger J.H."/>
            <person name="Grimwood J."/>
            <person name="Jabbari K."/>
            <person name="Kuo A."/>
            <person name="Maheswari U."/>
            <person name="Martens C."/>
            <person name="Maumus F."/>
            <person name="Otillar R.P."/>
            <person name="Rayko E."/>
            <person name="Salamov A."/>
            <person name="Vandepoele K."/>
            <person name="Beszteri B."/>
            <person name="Gruber A."/>
            <person name="Heijde M."/>
            <person name="Katinka M."/>
            <person name="Mock T."/>
            <person name="Valentin K."/>
            <person name="Verret F."/>
            <person name="Berges J.A."/>
            <person name="Brownlee C."/>
            <person name="Cadoret J.P."/>
            <person name="Chiovitti A."/>
            <person name="Choi C.J."/>
            <person name="Coesel S."/>
            <person name="De Martino A."/>
            <person name="Detter J.C."/>
            <person name="Durkin C."/>
            <person name="Falciatore A."/>
            <person name="Fournet J."/>
            <person name="Haruta M."/>
            <person name="Huysman M.J."/>
            <person name="Jenkins B.D."/>
            <person name="Jiroutova K."/>
            <person name="Jorgensen R.E."/>
            <person name="Joubert Y."/>
            <person name="Kaplan A."/>
            <person name="Kroger N."/>
            <person name="Kroth P.G."/>
            <person name="La Roche J."/>
            <person name="Lindquist E."/>
            <person name="Lommer M."/>
            <person name="Martin-Jezequel V."/>
            <person name="Lopez P.J."/>
            <person name="Lucas S."/>
            <person name="Mangogna M."/>
            <person name="McGinnis K."/>
            <person name="Medlin L.K."/>
            <person name="Montsant A."/>
            <person name="Oudot-Le Secq M.P."/>
            <person name="Napoli C."/>
            <person name="Obornik M."/>
            <person name="Parker M.S."/>
            <person name="Petit J.L."/>
            <person name="Porcel B.M."/>
            <person name="Poulsen N."/>
            <person name="Robison M."/>
            <person name="Rychlewski L."/>
            <person name="Rynearson T.A."/>
            <person name="Schmutz J."/>
            <person name="Shapiro H."/>
            <person name="Siaut M."/>
            <person name="Stanley M."/>
            <person name="Sussman M.R."/>
            <person name="Taylor A.R."/>
            <person name="Vardi A."/>
            <person name="von Dassow P."/>
            <person name="Vyverman W."/>
            <person name="Willis A."/>
            <person name="Wyrwicz L.S."/>
            <person name="Rokhsar D.S."/>
            <person name="Weissenbach J."/>
            <person name="Armbrust E.V."/>
            <person name="Green B.R."/>
            <person name="Van de Peer Y."/>
            <person name="Grigoriev I.V."/>
        </authorList>
    </citation>
    <scope>NUCLEOTIDE SEQUENCE [LARGE SCALE GENOMIC DNA]</scope>
    <source>
        <strain evidence="1 2">CCAP 1055/1</strain>
    </source>
</reference>
<sequence>MCIPVRPEIERPEGATVNAAVEGVHKNSAAPLQQIDKRSYFHDASSTPLDSLSLEKNTSWAPTALRPVPAFYPLEKSSRLIEDTTPVALAIRLVECLRQLSVHAVYDNAAATASLLTQEHVEMHLSLWNTPVTAHTPGVLVELQRRKGDSMAFHRYSRVILDAAVGDWDDNYQQHAVGSQVDSVVYSKKVQRLLTLHNKSGQDEHENALVAIEIAHGLLLKDRMDARQLGLESLCLLTDPRKTGYVTAVLTSHVVLLGSLQGIEIPGVDLEAVLVDDSPLEEIRQAILSLVQFSRIGEDDEADDGQEQTMTDTEHLTLLHNLALAVLANALQVIETSPETYYEEDDEEPEDAKPRARLRTASSSDVTNEFLKATEETSKHEILSTLIRELSQAGSKPHDACLSAKCLGTICKASDEARKRAKELGAKTVVATALDVGQQTHLKLETECEKVQKVLTLTNMDD</sequence>
<dbReference type="GeneID" id="7201656"/>
<organism evidence="1 2">
    <name type="scientific">Phaeodactylum tricornutum (strain CCAP 1055/1)</name>
    <dbReference type="NCBI Taxonomy" id="556484"/>
    <lineage>
        <taxon>Eukaryota</taxon>
        <taxon>Sar</taxon>
        <taxon>Stramenopiles</taxon>
        <taxon>Ochrophyta</taxon>
        <taxon>Bacillariophyta</taxon>
        <taxon>Bacillariophyceae</taxon>
        <taxon>Bacillariophycidae</taxon>
        <taxon>Naviculales</taxon>
        <taxon>Phaeodactylaceae</taxon>
        <taxon>Phaeodactylum</taxon>
    </lineage>
</organism>
<gene>
    <name evidence="1" type="ORF">PHATRDRAFT_46406</name>
</gene>
<dbReference type="HOGENOM" id="CLU_563200_0_0_1"/>
<evidence type="ECO:0000313" key="2">
    <source>
        <dbReference type="Proteomes" id="UP000000759"/>
    </source>
</evidence>
<dbReference type="Proteomes" id="UP000000759">
    <property type="component" value="Chromosome 10"/>
</dbReference>
<proteinExistence type="predicted"/>
<accession>B7G139</accession>
<protein>
    <submittedName>
        <fullName evidence="1">Uncharacterized protein</fullName>
    </submittedName>
</protein>
<dbReference type="OrthoDB" id="39910at2759"/>
<evidence type="ECO:0000313" key="1">
    <source>
        <dbReference type="EMBL" id="EEC47621.1"/>
    </source>
</evidence>
<reference evidence="2" key="2">
    <citation type="submission" date="2008-08" db="EMBL/GenBank/DDBJ databases">
        <authorList>
            <consortium name="Diatom Consortium"/>
            <person name="Grigoriev I."/>
            <person name="Grimwood J."/>
            <person name="Kuo A."/>
            <person name="Otillar R.P."/>
            <person name="Salamov A."/>
            <person name="Detter J.C."/>
            <person name="Lindquist E."/>
            <person name="Shapiro H."/>
            <person name="Lucas S."/>
            <person name="Glavina del Rio T."/>
            <person name="Pitluck S."/>
            <person name="Rokhsar D."/>
            <person name="Bowler C."/>
        </authorList>
    </citation>
    <scope>GENOME REANNOTATION</scope>
    <source>
        <strain evidence="2">CCAP 1055/1</strain>
    </source>
</reference>